<dbReference type="EMBL" id="JBDXSU010000015">
    <property type="protein sequence ID" value="MFB5191882.1"/>
    <property type="molecule type" value="Genomic_DNA"/>
</dbReference>
<dbReference type="Proteomes" id="UP001579974">
    <property type="component" value="Unassembled WGS sequence"/>
</dbReference>
<feature type="compositionally biased region" description="Low complexity" evidence="1">
    <location>
        <begin position="43"/>
        <end position="73"/>
    </location>
</feature>
<keyword evidence="2" id="KW-0732">Signal</keyword>
<protein>
    <submittedName>
        <fullName evidence="3">Uncharacterized protein</fullName>
    </submittedName>
</protein>
<accession>A0ABV5AJM6</accession>
<evidence type="ECO:0000313" key="4">
    <source>
        <dbReference type="Proteomes" id="UP001579974"/>
    </source>
</evidence>
<evidence type="ECO:0000313" key="3">
    <source>
        <dbReference type="EMBL" id="MFB5191882.1"/>
    </source>
</evidence>
<feature type="signal peptide" evidence="2">
    <location>
        <begin position="1"/>
        <end position="20"/>
    </location>
</feature>
<comment type="caution">
    <text evidence="3">The sequence shown here is derived from an EMBL/GenBank/DDBJ whole genome shotgun (WGS) entry which is preliminary data.</text>
</comment>
<feature type="chain" id="PRO_5046122624" evidence="2">
    <location>
        <begin position="21"/>
        <end position="99"/>
    </location>
</feature>
<dbReference type="PROSITE" id="PS51257">
    <property type="entry name" value="PROKAR_LIPOPROTEIN"/>
    <property type="match status" value="1"/>
</dbReference>
<feature type="compositionally biased region" description="Polar residues" evidence="1">
    <location>
        <begin position="28"/>
        <end position="42"/>
    </location>
</feature>
<organism evidence="3 4">
    <name type="scientific">Alicyclobacillus fastidiosus</name>
    <dbReference type="NCBI Taxonomy" id="392011"/>
    <lineage>
        <taxon>Bacteria</taxon>
        <taxon>Bacillati</taxon>
        <taxon>Bacillota</taxon>
        <taxon>Bacilli</taxon>
        <taxon>Bacillales</taxon>
        <taxon>Alicyclobacillaceae</taxon>
        <taxon>Alicyclobacillus</taxon>
    </lineage>
</organism>
<dbReference type="RefSeq" id="WP_275474985.1">
    <property type="nucleotide sequence ID" value="NZ_CP162940.1"/>
</dbReference>
<evidence type="ECO:0000256" key="1">
    <source>
        <dbReference type="SAM" id="MobiDB-lite"/>
    </source>
</evidence>
<gene>
    <name evidence="3" type="ORF">KKP3000_000669</name>
</gene>
<reference evidence="3 4" key="1">
    <citation type="journal article" date="2024" name="Int. J. Mol. Sci.">
        <title>Exploration of Alicyclobacillus spp. Genome in Search of Antibiotic Resistance.</title>
        <authorList>
            <person name="Bucka-Kolendo J."/>
            <person name="Kiousi D.E."/>
            <person name="Dekowska A."/>
            <person name="Mikolajczuk-Szczyrba A."/>
            <person name="Karadedos D.M."/>
            <person name="Michael P."/>
            <person name="Galanis A."/>
            <person name="Sokolowska B."/>
        </authorList>
    </citation>
    <scope>NUCLEOTIDE SEQUENCE [LARGE SCALE GENOMIC DNA]</scope>
    <source>
        <strain evidence="3 4">KKP 3000</strain>
    </source>
</reference>
<keyword evidence="4" id="KW-1185">Reference proteome</keyword>
<name>A0ABV5AJM6_9BACL</name>
<proteinExistence type="predicted"/>
<evidence type="ECO:0000256" key="2">
    <source>
        <dbReference type="SAM" id="SignalP"/>
    </source>
</evidence>
<sequence length="99" mass="10153">MNFTKRSLKWAGLGVTGALALGTVVGCGTNNTPSQSSNTGTSGNQASTNQTATNQTTSNATTGGQQATTQTNSSTQLYGVHITAIFQRNGIGSETFHIQ</sequence>
<feature type="region of interest" description="Disordered" evidence="1">
    <location>
        <begin position="27"/>
        <end position="73"/>
    </location>
</feature>